<organism evidence="4 5">
    <name type="scientific">Streptomyces nanshensis</name>
    <dbReference type="NCBI Taxonomy" id="518642"/>
    <lineage>
        <taxon>Bacteria</taxon>
        <taxon>Bacillati</taxon>
        <taxon>Actinomycetota</taxon>
        <taxon>Actinomycetes</taxon>
        <taxon>Kitasatosporales</taxon>
        <taxon>Streptomycetaceae</taxon>
        <taxon>Streptomyces</taxon>
    </lineage>
</organism>
<comment type="caution">
    <text evidence="4">The sequence shown here is derived from an EMBL/GenBank/DDBJ whole genome shotgun (WGS) entry which is preliminary data.</text>
</comment>
<accession>A0A1E7LIN9</accession>
<dbReference type="Proteomes" id="UP000175971">
    <property type="component" value="Unassembled WGS sequence"/>
</dbReference>
<proteinExistence type="predicted"/>
<sequence length="88" mass="9388">MDQSQFDQLVEEICAVQVTDPATPLVDLGVDSLHTVALVMAVEDRFGIELDPDALADLSHLSPAGLLRAVREQRQGAEPAPAAVPAER</sequence>
<keyword evidence="5" id="KW-1185">Reference proteome</keyword>
<dbReference type="InterPro" id="IPR009081">
    <property type="entry name" value="PP-bd_ACP"/>
</dbReference>
<name>A0A1E7LIN9_9ACTN</name>
<dbReference type="Pfam" id="PF00550">
    <property type="entry name" value="PP-binding"/>
    <property type="match status" value="1"/>
</dbReference>
<dbReference type="PROSITE" id="PS50075">
    <property type="entry name" value="CARRIER"/>
    <property type="match status" value="1"/>
</dbReference>
<dbReference type="SUPFAM" id="SSF47336">
    <property type="entry name" value="ACP-like"/>
    <property type="match status" value="1"/>
</dbReference>
<reference evidence="4 5" key="1">
    <citation type="journal article" date="2016" name="Front. Microbiol.">
        <title>Comparative Genomics Analysis of Streptomyces Species Reveals Their Adaptation to the Marine Environment and Their Diversity at the Genomic Level.</title>
        <authorList>
            <person name="Tian X."/>
            <person name="Zhang Z."/>
            <person name="Yang T."/>
            <person name="Chen M."/>
            <person name="Li J."/>
            <person name="Chen F."/>
            <person name="Yang J."/>
            <person name="Li W."/>
            <person name="Zhang B."/>
            <person name="Zhang Z."/>
            <person name="Wu J."/>
            <person name="Zhang C."/>
            <person name="Long L."/>
            <person name="Xiao J."/>
        </authorList>
    </citation>
    <scope>NUCLEOTIDE SEQUENCE [LARGE SCALE GENOMIC DNA]</scope>
    <source>
        <strain evidence="4 5">SCSIO M10372</strain>
    </source>
</reference>
<dbReference type="RefSeq" id="WP_029395217.1">
    <property type="nucleotide sequence ID" value="NZ_LJGZ01000105.1"/>
</dbReference>
<dbReference type="AlphaFoldDB" id="A0A1E7LIN9"/>
<keyword evidence="2" id="KW-0597">Phosphoprotein</keyword>
<dbReference type="Gene3D" id="1.10.1200.10">
    <property type="entry name" value="ACP-like"/>
    <property type="match status" value="1"/>
</dbReference>
<evidence type="ECO:0000313" key="5">
    <source>
        <dbReference type="Proteomes" id="UP000175971"/>
    </source>
</evidence>
<evidence type="ECO:0000259" key="3">
    <source>
        <dbReference type="PROSITE" id="PS50075"/>
    </source>
</evidence>
<dbReference type="PROSITE" id="PS00012">
    <property type="entry name" value="PHOSPHOPANTETHEINE"/>
    <property type="match status" value="1"/>
</dbReference>
<dbReference type="GO" id="GO:0017000">
    <property type="term" value="P:antibiotic biosynthetic process"/>
    <property type="evidence" value="ECO:0007669"/>
    <property type="project" value="UniProtKB-ARBA"/>
</dbReference>
<dbReference type="OrthoDB" id="5195303at2"/>
<feature type="domain" description="Carrier" evidence="3">
    <location>
        <begin position="1"/>
        <end position="74"/>
    </location>
</feature>
<protein>
    <submittedName>
        <fullName evidence="4">Acyl carrier protein</fullName>
    </submittedName>
</protein>
<dbReference type="EMBL" id="LJGZ01000105">
    <property type="protein sequence ID" value="OEV16056.1"/>
    <property type="molecule type" value="Genomic_DNA"/>
</dbReference>
<dbReference type="InterPro" id="IPR020806">
    <property type="entry name" value="PKS_PP-bd"/>
</dbReference>
<dbReference type="InterPro" id="IPR036736">
    <property type="entry name" value="ACP-like_sf"/>
</dbReference>
<gene>
    <name evidence="4" type="ORF">AN221_35270</name>
</gene>
<evidence type="ECO:0000313" key="4">
    <source>
        <dbReference type="EMBL" id="OEV16056.1"/>
    </source>
</evidence>
<evidence type="ECO:0000256" key="2">
    <source>
        <dbReference type="ARBA" id="ARBA00022553"/>
    </source>
</evidence>
<evidence type="ECO:0000256" key="1">
    <source>
        <dbReference type="ARBA" id="ARBA00022450"/>
    </source>
</evidence>
<dbReference type="PATRIC" id="fig|518642.7.peg.4248"/>
<keyword evidence="1" id="KW-0596">Phosphopantetheine</keyword>
<dbReference type="InterPro" id="IPR006162">
    <property type="entry name" value="Ppantetheine_attach_site"/>
</dbReference>
<dbReference type="GO" id="GO:0031177">
    <property type="term" value="F:phosphopantetheine binding"/>
    <property type="evidence" value="ECO:0007669"/>
    <property type="project" value="InterPro"/>
</dbReference>
<dbReference type="SMART" id="SM00823">
    <property type="entry name" value="PKS_PP"/>
    <property type="match status" value="1"/>
</dbReference>